<dbReference type="AlphaFoldDB" id="A0A375IMU3"/>
<evidence type="ECO:0000313" key="2">
    <source>
        <dbReference type="Proteomes" id="UP000255505"/>
    </source>
</evidence>
<reference evidence="1 2" key="1">
    <citation type="submission" date="2018-01" db="EMBL/GenBank/DDBJ databases">
        <authorList>
            <person name="Gaut B.S."/>
            <person name="Morton B.R."/>
            <person name="Clegg M.T."/>
            <person name="Duvall M.R."/>
        </authorList>
    </citation>
    <scope>NUCLEOTIDE SEQUENCE [LARGE SCALE GENOMIC DNA]</scope>
    <source>
        <strain evidence="1">Cupriavidus taiwanensis LMG 19425</strain>
        <plasmid evidence="2">Plasmid ii</plasmid>
    </source>
</reference>
<dbReference type="Proteomes" id="UP000255505">
    <property type="component" value="Plasmid II"/>
</dbReference>
<evidence type="ECO:0000313" key="1">
    <source>
        <dbReference type="EMBL" id="SPK76013.1"/>
    </source>
</evidence>
<accession>A0A375IMU3</accession>
<name>A0A375IMU3_9BURK</name>
<keyword evidence="1" id="KW-0614">Plasmid</keyword>
<gene>
    <name evidence="1" type="ORF">CT19425_MP70173</name>
</gene>
<sequence>MTRRALECATLHFDAEPMVQIRVVKLV</sequence>
<proteinExistence type="predicted"/>
<organism evidence="1 2">
    <name type="scientific">Cupriavidus taiwanensis</name>
    <dbReference type="NCBI Taxonomy" id="164546"/>
    <lineage>
        <taxon>Bacteria</taxon>
        <taxon>Pseudomonadati</taxon>
        <taxon>Pseudomonadota</taxon>
        <taxon>Betaproteobacteria</taxon>
        <taxon>Burkholderiales</taxon>
        <taxon>Burkholderiaceae</taxon>
        <taxon>Cupriavidus</taxon>
    </lineage>
</organism>
<dbReference type="EMBL" id="LT991977">
    <property type="protein sequence ID" value="SPK76013.1"/>
    <property type="molecule type" value="Genomic_DNA"/>
</dbReference>
<geneLocation type="plasmid" evidence="1">
    <name>II</name>
</geneLocation>
<protein>
    <submittedName>
        <fullName evidence="1">Uncharacterized protein</fullName>
    </submittedName>
</protein>